<dbReference type="RefSeq" id="WP_200590867.1">
    <property type="nucleotide sequence ID" value="NZ_JAEPBG010000002.1"/>
</dbReference>
<dbReference type="InterPro" id="IPR029058">
    <property type="entry name" value="AB_hydrolase_fold"/>
</dbReference>
<keyword evidence="2" id="KW-0378">Hydrolase</keyword>
<accession>A0A934SRC9</accession>
<keyword evidence="1" id="KW-0472">Membrane</keyword>
<evidence type="ECO:0000313" key="3">
    <source>
        <dbReference type="Proteomes" id="UP000622890"/>
    </source>
</evidence>
<gene>
    <name evidence="2" type="ORF">JJB74_05655</name>
</gene>
<organism evidence="2 3">
    <name type="scientific">Noviherbaspirillum pedocola</name>
    <dbReference type="NCBI Taxonomy" id="2801341"/>
    <lineage>
        <taxon>Bacteria</taxon>
        <taxon>Pseudomonadati</taxon>
        <taxon>Pseudomonadota</taxon>
        <taxon>Betaproteobacteria</taxon>
        <taxon>Burkholderiales</taxon>
        <taxon>Oxalobacteraceae</taxon>
        <taxon>Noviherbaspirillum</taxon>
    </lineage>
</organism>
<keyword evidence="3" id="KW-1185">Reference proteome</keyword>
<protein>
    <submittedName>
        <fullName evidence="2">Alpha/beta fold hydrolase</fullName>
    </submittedName>
</protein>
<dbReference type="GO" id="GO:0016787">
    <property type="term" value="F:hydrolase activity"/>
    <property type="evidence" value="ECO:0007669"/>
    <property type="project" value="UniProtKB-KW"/>
</dbReference>
<evidence type="ECO:0000313" key="2">
    <source>
        <dbReference type="EMBL" id="MBK4734090.1"/>
    </source>
</evidence>
<feature type="transmembrane region" description="Helical" evidence="1">
    <location>
        <begin position="35"/>
        <end position="62"/>
    </location>
</feature>
<dbReference type="PANTHER" id="PTHR37946:SF1">
    <property type="entry name" value="SLL1969 PROTEIN"/>
    <property type="match status" value="1"/>
</dbReference>
<reference evidence="2" key="1">
    <citation type="submission" date="2021-01" db="EMBL/GenBank/DDBJ databases">
        <title>Genome sequence of strain Noviherbaspirillum sp. DKR-6.</title>
        <authorList>
            <person name="Chaudhary D.K."/>
        </authorList>
    </citation>
    <scope>NUCLEOTIDE SEQUENCE</scope>
    <source>
        <strain evidence="2">DKR-6</strain>
    </source>
</reference>
<dbReference type="EMBL" id="JAEPBG010000002">
    <property type="protein sequence ID" value="MBK4734090.1"/>
    <property type="molecule type" value="Genomic_DNA"/>
</dbReference>
<dbReference type="Proteomes" id="UP000622890">
    <property type="component" value="Unassembled WGS sequence"/>
</dbReference>
<dbReference type="Pfam" id="PF02089">
    <property type="entry name" value="Palm_thioest"/>
    <property type="match status" value="1"/>
</dbReference>
<evidence type="ECO:0000256" key="1">
    <source>
        <dbReference type="SAM" id="Phobius"/>
    </source>
</evidence>
<dbReference type="PANTHER" id="PTHR37946">
    <property type="entry name" value="SLL1969 PROTEIN"/>
    <property type="match status" value="1"/>
</dbReference>
<dbReference type="Gene3D" id="3.40.50.1820">
    <property type="entry name" value="alpha/beta hydrolase"/>
    <property type="match status" value="1"/>
</dbReference>
<keyword evidence="1" id="KW-0812">Transmembrane</keyword>
<dbReference type="AlphaFoldDB" id="A0A934SRC9"/>
<keyword evidence="1" id="KW-1133">Transmembrane helix</keyword>
<dbReference type="SUPFAM" id="SSF53474">
    <property type="entry name" value="alpha/beta-Hydrolases"/>
    <property type="match status" value="1"/>
</dbReference>
<name>A0A934SRC9_9BURK</name>
<sequence>MVSRATRLLLLLQLAIAMLLYLAARHWLGFASPLAATAFALFTIVAVRLAIAANNFGIAWLYRSATPHAHRLQWTAALRLFFEEFWASMASSSWTMAFCGFEHWTEGDPDLPPVLLIHGYGCNSGYWHSMSRALRRAGISHHALDLEPVFAGIDEFVPQVHLAIEAICGSSGRDRLIIVAHSMGGLVARAYLRRHGAGRILKVITLGTPHRGTGLANFGLGPNSAQMRWTGSAADGQCSAWLRELDSDEDVSLRKLFISLYSHHDNIVSPQLSSHLPGATNVELHGIGHVALALHPSVQSRVIEEIRAAAGKLNPTMA</sequence>
<comment type="caution">
    <text evidence="2">The sequence shown here is derived from an EMBL/GenBank/DDBJ whole genome shotgun (WGS) entry which is preliminary data.</text>
</comment>
<proteinExistence type="predicted"/>